<accession>A0A9P8A9I5</accession>
<feature type="compositionally biased region" description="Acidic residues" evidence="3">
    <location>
        <begin position="605"/>
        <end position="621"/>
    </location>
</feature>
<keyword evidence="4" id="KW-0812">Transmembrane</keyword>
<evidence type="ECO:0000256" key="3">
    <source>
        <dbReference type="SAM" id="MobiDB-lite"/>
    </source>
</evidence>
<dbReference type="Pfam" id="PF24681">
    <property type="entry name" value="Kelch_KLHDC2_KLHL20_DRC7"/>
    <property type="match status" value="1"/>
</dbReference>
<organism evidence="6 7">
    <name type="scientific">Mortierella alpina</name>
    <name type="common">Oleaginous fungus</name>
    <name type="synonym">Mortierella renispora</name>
    <dbReference type="NCBI Taxonomy" id="64518"/>
    <lineage>
        <taxon>Eukaryota</taxon>
        <taxon>Fungi</taxon>
        <taxon>Fungi incertae sedis</taxon>
        <taxon>Mucoromycota</taxon>
        <taxon>Mortierellomycotina</taxon>
        <taxon>Mortierellomycetes</taxon>
        <taxon>Mortierellales</taxon>
        <taxon>Mortierellaceae</taxon>
        <taxon>Mortierella</taxon>
    </lineage>
</organism>
<feature type="chain" id="PRO_5040187363" evidence="5">
    <location>
        <begin position="25"/>
        <end position="632"/>
    </location>
</feature>
<gene>
    <name evidence="6" type="ORF">KVV02_008668</name>
</gene>
<dbReference type="Proteomes" id="UP000717515">
    <property type="component" value="Unassembled WGS sequence"/>
</dbReference>
<dbReference type="InterPro" id="IPR015915">
    <property type="entry name" value="Kelch-typ_b-propeller"/>
</dbReference>
<dbReference type="AlphaFoldDB" id="A0A9P8A9I5"/>
<keyword evidence="1" id="KW-0880">Kelch repeat</keyword>
<evidence type="ECO:0000256" key="4">
    <source>
        <dbReference type="SAM" id="Phobius"/>
    </source>
</evidence>
<evidence type="ECO:0000313" key="6">
    <source>
        <dbReference type="EMBL" id="KAG9326778.1"/>
    </source>
</evidence>
<reference evidence="6" key="1">
    <citation type="submission" date="2021-07" db="EMBL/GenBank/DDBJ databases">
        <title>Draft genome of Mortierella alpina, strain LL118, isolated from an aspen leaf litter sample.</title>
        <authorList>
            <person name="Yang S."/>
            <person name="Vinatzer B.A."/>
        </authorList>
    </citation>
    <scope>NUCLEOTIDE SEQUENCE</scope>
    <source>
        <strain evidence="6">LL118</strain>
    </source>
</reference>
<dbReference type="SUPFAM" id="SSF117281">
    <property type="entry name" value="Kelch motif"/>
    <property type="match status" value="1"/>
</dbReference>
<name>A0A9P8A9I5_MORAP</name>
<evidence type="ECO:0000313" key="7">
    <source>
        <dbReference type="Proteomes" id="UP000717515"/>
    </source>
</evidence>
<proteinExistence type="predicted"/>
<sequence>MGYCCWARISLVAFLLGLLRESKAQVGPGPILSSQTISILGDELYVHGGSRLDSFLEDDCSSELWRLRLGHSESWNLSSAVWEAVPLKEGVSILPPVSGMGLKSINIPGNDTLAISNGTSTRIQSISPFMVEFGRRGCAYDNEKEAEAHKDPWIGFNMYNPVMNTWDVMDLVNATRDLGLNRTETLVLGDWTSPTVAVDYVGFAWYIILQSTTPLRQVLLRKDLASLVQFMERVDLTESSATVFPSTLLLEGWNVTSVLNETAPFVGKGVATVVRNTIVILSGTANSFTAGDADLGQLRGCDHAYLFSLSDNTWTRQDLTVVNNGAMPDTREKAAFLAVGSKIYMHGGVKPYQTVLSDLWILDTETWTWQRGPDGPGPRADHTLLQYHDYIMAVSGFDVGRNVPVASTLPVMAFDTNTTSWTDTIRPTMDVETSFITNVTRIAIITGTVIFALVMLVIALSTHLLRKWNQRNYTKVDEDLQLEEQSRRRAATAGQGLPSILKNKYLSESSGSLLPQKSRGARSEVLFEDVEGDYEDDHEENEDDDDSDQDDGRDSFGESPGDEGDRKVQKVSLLSRAQANPTSRPPTTQQQRYPSQDRRVRMEDSGDNESEMDGDNTEDEPVVVSMPPDISR</sequence>
<feature type="compositionally biased region" description="Polar residues" evidence="3">
    <location>
        <begin position="575"/>
        <end position="594"/>
    </location>
</feature>
<feature type="transmembrane region" description="Helical" evidence="4">
    <location>
        <begin position="442"/>
        <end position="465"/>
    </location>
</feature>
<evidence type="ECO:0000256" key="1">
    <source>
        <dbReference type="ARBA" id="ARBA00022441"/>
    </source>
</evidence>
<keyword evidence="4" id="KW-1133">Transmembrane helix</keyword>
<evidence type="ECO:0000256" key="5">
    <source>
        <dbReference type="SAM" id="SignalP"/>
    </source>
</evidence>
<dbReference type="PANTHER" id="PTHR46093:SF18">
    <property type="entry name" value="FIBRONECTIN TYPE-III DOMAIN-CONTAINING PROTEIN"/>
    <property type="match status" value="1"/>
</dbReference>
<feature type="compositionally biased region" description="Acidic residues" evidence="3">
    <location>
        <begin position="532"/>
        <end position="549"/>
    </location>
</feature>
<feature type="compositionally biased region" description="Basic and acidic residues" evidence="3">
    <location>
        <begin position="595"/>
        <end position="604"/>
    </location>
</feature>
<keyword evidence="2" id="KW-0677">Repeat</keyword>
<dbReference type="EMBL" id="JAIFTL010000014">
    <property type="protein sequence ID" value="KAG9326778.1"/>
    <property type="molecule type" value="Genomic_DNA"/>
</dbReference>
<evidence type="ECO:0000256" key="2">
    <source>
        <dbReference type="ARBA" id="ARBA00022737"/>
    </source>
</evidence>
<dbReference type="PANTHER" id="PTHR46093">
    <property type="entry name" value="ACYL-COA-BINDING DOMAIN-CONTAINING PROTEIN 5"/>
    <property type="match status" value="1"/>
</dbReference>
<comment type="caution">
    <text evidence="6">The sequence shown here is derived from an EMBL/GenBank/DDBJ whole genome shotgun (WGS) entry which is preliminary data.</text>
</comment>
<feature type="region of interest" description="Disordered" evidence="3">
    <location>
        <begin position="532"/>
        <end position="632"/>
    </location>
</feature>
<feature type="signal peptide" evidence="5">
    <location>
        <begin position="1"/>
        <end position="24"/>
    </location>
</feature>
<keyword evidence="5" id="KW-0732">Signal</keyword>
<protein>
    <submittedName>
        <fullName evidence="6">Uncharacterized protein</fullName>
    </submittedName>
</protein>
<keyword evidence="4" id="KW-0472">Membrane</keyword>
<dbReference type="Gene3D" id="2.120.10.80">
    <property type="entry name" value="Kelch-type beta propeller"/>
    <property type="match status" value="1"/>
</dbReference>